<evidence type="ECO:0000313" key="3">
    <source>
        <dbReference type="EMBL" id="GEQ55282.1"/>
    </source>
</evidence>
<keyword evidence="1" id="KW-1133">Transmembrane helix</keyword>
<dbReference type="EMBL" id="BKBQ01000041">
    <property type="protein sequence ID" value="GEQ55282.1"/>
    <property type="molecule type" value="Genomic_DNA"/>
</dbReference>
<organism evidence="3 4">
    <name type="scientific">Tetragenococcus koreensis</name>
    <dbReference type="NCBI Taxonomy" id="290335"/>
    <lineage>
        <taxon>Bacteria</taxon>
        <taxon>Bacillati</taxon>
        <taxon>Bacillota</taxon>
        <taxon>Bacilli</taxon>
        <taxon>Lactobacillales</taxon>
        <taxon>Enterococcaceae</taxon>
        <taxon>Tetragenococcus</taxon>
    </lineage>
</organism>
<dbReference type="Proteomes" id="UP000886607">
    <property type="component" value="Unassembled WGS sequence"/>
</dbReference>
<comment type="caution">
    <text evidence="3">The sequence shown here is derived from an EMBL/GenBank/DDBJ whole genome shotgun (WGS) entry which is preliminary data.</text>
</comment>
<dbReference type="PANTHER" id="PTHR41309:SF2">
    <property type="entry name" value="MEMBRANE PROTEIN"/>
    <property type="match status" value="1"/>
</dbReference>
<keyword evidence="1" id="KW-0472">Membrane</keyword>
<dbReference type="EMBL" id="BKBO01000043">
    <property type="protein sequence ID" value="GEQ50324.1"/>
    <property type="molecule type" value="Genomic_DNA"/>
</dbReference>
<name>A0AAN4ZSK8_9ENTE</name>
<evidence type="ECO:0000313" key="4">
    <source>
        <dbReference type="Proteomes" id="UP000886597"/>
    </source>
</evidence>
<evidence type="ECO:0008006" key="6">
    <source>
        <dbReference type="Google" id="ProtNLM"/>
    </source>
</evidence>
<sequence length="216" mass="24418">MIQLLKKDNILIGKNHLLFILCTIFISLPCILLGVEAAGIYVFSSILVFFIVIIGSLLSDREQESTNFLLTLPISRKTLVLSKYTSSFLVALENWAVTSIILFLFTYFLPKQITLSGFNLLLGLVWTIGLLIFTLSILLPVYYAFGNKAMRWVILVPLILASFSSQFFNSDFFQELLIQVTKFSAYSLITIFLVVSLLIYGVSFIVSLLVIKKKDF</sequence>
<protein>
    <recommendedName>
        <fullName evidence="6">ABC-2 transporter permease</fullName>
    </recommendedName>
</protein>
<evidence type="ECO:0000313" key="5">
    <source>
        <dbReference type="Proteomes" id="UP000886607"/>
    </source>
</evidence>
<dbReference type="Proteomes" id="UP000886597">
    <property type="component" value="Unassembled WGS sequence"/>
</dbReference>
<feature type="transmembrane region" description="Helical" evidence="1">
    <location>
        <begin position="120"/>
        <end position="145"/>
    </location>
</feature>
<dbReference type="Pfam" id="PF13346">
    <property type="entry name" value="ABC2_membrane_5"/>
    <property type="match status" value="1"/>
</dbReference>
<evidence type="ECO:0000256" key="1">
    <source>
        <dbReference type="SAM" id="Phobius"/>
    </source>
</evidence>
<evidence type="ECO:0000313" key="2">
    <source>
        <dbReference type="EMBL" id="GEQ50324.1"/>
    </source>
</evidence>
<feature type="transmembrane region" description="Helical" evidence="1">
    <location>
        <begin position="16"/>
        <end position="34"/>
    </location>
</feature>
<dbReference type="AlphaFoldDB" id="A0AAN4ZSK8"/>
<dbReference type="InterPro" id="IPR025699">
    <property type="entry name" value="ABC2_memb-like"/>
</dbReference>
<dbReference type="PANTHER" id="PTHR41309">
    <property type="entry name" value="MEMBRANE PROTEIN-RELATED"/>
    <property type="match status" value="1"/>
</dbReference>
<gene>
    <name evidence="2" type="ORF">TK11N_21760</name>
    <name evidence="3" type="ORF">TK2N_21260</name>
</gene>
<feature type="transmembrane region" description="Helical" evidence="1">
    <location>
        <begin position="86"/>
        <end position="108"/>
    </location>
</feature>
<proteinExistence type="predicted"/>
<dbReference type="RefSeq" id="WP_202584428.1">
    <property type="nucleotide sequence ID" value="NZ_BKBO01000043.1"/>
</dbReference>
<keyword evidence="5" id="KW-1185">Reference proteome</keyword>
<feature type="transmembrane region" description="Helical" evidence="1">
    <location>
        <begin position="40"/>
        <end position="58"/>
    </location>
</feature>
<accession>A0AAN4ZSK8</accession>
<feature type="transmembrane region" description="Helical" evidence="1">
    <location>
        <begin position="152"/>
        <end position="168"/>
    </location>
</feature>
<feature type="transmembrane region" description="Helical" evidence="1">
    <location>
        <begin position="188"/>
        <end position="211"/>
    </location>
</feature>
<reference evidence="3" key="2">
    <citation type="journal article" date="2020" name="Int. Dairy J.">
        <title>Lactic acid bacterial diversity in Brie cheese focusing on salt concentration and pH of isolation medium and characterisation of halophilic and alkaliphilic lactic acid bacterial isolates.</title>
        <authorList>
            <person name="Unno R."/>
            <person name="Matsutani M."/>
            <person name="Suzuki T."/>
            <person name="Kodama K."/>
            <person name="Matsushita H."/>
            <person name="Yamasato K."/>
            <person name="Koizumi Y."/>
            <person name="Ishikawa M."/>
        </authorList>
    </citation>
    <scope>NUCLEOTIDE SEQUENCE</scope>
    <source>
        <strain evidence="3">7C1</strain>
        <strain evidence="2">8C4</strain>
    </source>
</reference>
<reference evidence="3" key="1">
    <citation type="submission" date="2019-08" db="EMBL/GenBank/DDBJ databases">
        <authorList>
            <person name="Ishikawa M."/>
            <person name="Suzuki T."/>
            <person name="Matsutani M."/>
        </authorList>
    </citation>
    <scope>NUCLEOTIDE SEQUENCE</scope>
    <source>
        <strain evidence="3">7C1</strain>
        <strain evidence="2">8C4</strain>
    </source>
</reference>
<keyword evidence="1" id="KW-0812">Transmembrane</keyword>